<organism evidence="2 3">
    <name type="scientific">Sphingomonas jinjuensis</name>
    <dbReference type="NCBI Taxonomy" id="535907"/>
    <lineage>
        <taxon>Bacteria</taxon>
        <taxon>Pseudomonadati</taxon>
        <taxon>Pseudomonadota</taxon>
        <taxon>Alphaproteobacteria</taxon>
        <taxon>Sphingomonadales</taxon>
        <taxon>Sphingomonadaceae</taxon>
        <taxon>Sphingomonas</taxon>
    </lineage>
</organism>
<protein>
    <recommendedName>
        <fullName evidence="4">DUF4349 domain-containing protein</fullName>
    </recommendedName>
</protein>
<evidence type="ECO:0008006" key="4">
    <source>
        <dbReference type="Google" id="ProtNLM"/>
    </source>
</evidence>
<evidence type="ECO:0000313" key="3">
    <source>
        <dbReference type="Proteomes" id="UP000529795"/>
    </source>
</evidence>
<keyword evidence="3" id="KW-1185">Reference proteome</keyword>
<gene>
    <name evidence="2" type="ORF">GGQ80_000659</name>
</gene>
<dbReference type="Proteomes" id="UP000529795">
    <property type="component" value="Unassembled WGS sequence"/>
</dbReference>
<keyword evidence="1" id="KW-0472">Membrane</keyword>
<comment type="caution">
    <text evidence="2">The sequence shown here is derived from an EMBL/GenBank/DDBJ whole genome shotgun (WGS) entry which is preliminary data.</text>
</comment>
<reference evidence="2 3" key="1">
    <citation type="submission" date="2020-08" db="EMBL/GenBank/DDBJ databases">
        <title>Genomic Encyclopedia of Type Strains, Phase IV (KMG-IV): sequencing the most valuable type-strain genomes for metagenomic binning, comparative biology and taxonomic classification.</title>
        <authorList>
            <person name="Goeker M."/>
        </authorList>
    </citation>
    <scope>NUCLEOTIDE SEQUENCE [LARGE SCALE GENOMIC DNA]</scope>
    <source>
        <strain evidence="2 3">YC6723</strain>
    </source>
</reference>
<evidence type="ECO:0000256" key="1">
    <source>
        <dbReference type="SAM" id="Phobius"/>
    </source>
</evidence>
<dbReference type="EMBL" id="JACIEV010000002">
    <property type="protein sequence ID" value="MBB4152771.1"/>
    <property type="molecule type" value="Genomic_DNA"/>
</dbReference>
<keyword evidence="1" id="KW-0812">Transmembrane</keyword>
<accession>A0A840F8B6</accession>
<feature type="transmembrane region" description="Helical" evidence="1">
    <location>
        <begin position="235"/>
        <end position="259"/>
    </location>
</feature>
<dbReference type="PROSITE" id="PS51257">
    <property type="entry name" value="PROKAR_LIPOPROTEIN"/>
    <property type="match status" value="1"/>
</dbReference>
<proteinExistence type="predicted"/>
<name>A0A840F8B6_9SPHN</name>
<dbReference type="RefSeq" id="WP_183982482.1">
    <property type="nucleotide sequence ID" value="NZ_JACIEV010000002.1"/>
</dbReference>
<evidence type="ECO:0000313" key="2">
    <source>
        <dbReference type="EMBL" id="MBB4152771.1"/>
    </source>
</evidence>
<sequence length="277" mass="28912">MRGRLLISSLLALAACSKAPDADDAADAPSAGPAVNVTAAPGVAFTYAYRFRLPAARIAGAQEAHAQACERLGVSRCRITGMRYQLAGENDIRAALEFKLDPTLARAFDKRGIDAITAAQGTLVDADITGQDAGAALARLATDRTRAIDEQRRLDAQLATAGSRASDRDTLQNQRADAARRLASLDDEAAGQRASLVTTPMSFAYDSGPAIAGFDASAPIRSAAAIAIGSAQLTLGVALGTAAAFGPPLLLLVLFWLGWRRLGPSILRRFVVERPAG</sequence>
<keyword evidence="1" id="KW-1133">Transmembrane helix</keyword>
<dbReference type="AlphaFoldDB" id="A0A840F8B6"/>